<feature type="repeat" description="WD" evidence="9">
    <location>
        <begin position="696"/>
        <end position="737"/>
    </location>
</feature>
<dbReference type="PANTHER" id="PTHR44813:SF1">
    <property type="entry name" value="MITOGEN-ACTIVATED PROTEIN KINASE-BINDING PROTEIN 1"/>
    <property type="match status" value="1"/>
</dbReference>
<dbReference type="GO" id="GO:0000922">
    <property type="term" value="C:spindle pole"/>
    <property type="evidence" value="ECO:0007669"/>
    <property type="project" value="UniProtKB-SubCell"/>
</dbReference>
<dbReference type="InterPro" id="IPR055292">
    <property type="entry name" value="MABP1"/>
</dbReference>
<feature type="compositionally biased region" description="Polar residues" evidence="10">
    <location>
        <begin position="1204"/>
        <end position="1218"/>
    </location>
</feature>
<feature type="region of interest" description="Disordered" evidence="10">
    <location>
        <begin position="980"/>
        <end position="1034"/>
    </location>
</feature>
<feature type="domain" description="MABP1/WRD62 coiled-coil" evidence="13">
    <location>
        <begin position="1327"/>
        <end position="1430"/>
    </location>
</feature>
<dbReference type="InterPro" id="IPR056364">
    <property type="entry name" value="WDR62-MABP1_CC"/>
</dbReference>
<dbReference type="Pfam" id="PF24782">
    <property type="entry name" value="WD40_MABP1-WDR62_2nd"/>
    <property type="match status" value="1"/>
</dbReference>
<dbReference type="Gene3D" id="2.130.10.10">
    <property type="entry name" value="YVTN repeat-like/Quinoprotein amine dehydrogenase"/>
    <property type="match status" value="4"/>
</dbReference>
<comment type="subcellular location">
    <subcellularLocation>
        <location evidence="2">Cytoplasm</location>
        <location evidence="2">Cytoskeleton</location>
        <location evidence="2">Spindle pole</location>
    </subcellularLocation>
    <subcellularLocation>
        <location evidence="1">Nucleus</location>
    </subcellularLocation>
</comment>
<feature type="compositionally biased region" description="Low complexity" evidence="10">
    <location>
        <begin position="999"/>
        <end position="1009"/>
    </location>
</feature>
<keyword evidence="4" id="KW-0597">Phosphoprotein</keyword>
<dbReference type="Pfam" id="PF24780">
    <property type="entry name" value="WD40_MABP1-WDR62_1st"/>
    <property type="match status" value="1"/>
</dbReference>
<evidence type="ECO:0000256" key="5">
    <source>
        <dbReference type="ARBA" id="ARBA00022574"/>
    </source>
</evidence>
<feature type="region of interest" description="Disordered" evidence="10">
    <location>
        <begin position="1384"/>
        <end position="1407"/>
    </location>
</feature>
<keyword evidence="7" id="KW-0206">Cytoskeleton</keyword>
<evidence type="ECO:0000256" key="8">
    <source>
        <dbReference type="ARBA" id="ARBA00023242"/>
    </source>
</evidence>
<dbReference type="GO" id="GO:0046330">
    <property type="term" value="P:positive regulation of JNK cascade"/>
    <property type="evidence" value="ECO:0007669"/>
    <property type="project" value="TreeGrafter"/>
</dbReference>
<accession>A0A3B3SMN7</accession>
<evidence type="ECO:0000256" key="6">
    <source>
        <dbReference type="ARBA" id="ARBA00022737"/>
    </source>
</evidence>
<dbReference type="InterPro" id="IPR036322">
    <property type="entry name" value="WD40_repeat_dom_sf"/>
</dbReference>
<dbReference type="SUPFAM" id="SSF50978">
    <property type="entry name" value="WD40 repeat-like"/>
    <property type="match status" value="1"/>
</dbReference>
<feature type="compositionally biased region" description="Low complexity" evidence="10">
    <location>
        <begin position="1016"/>
        <end position="1027"/>
    </location>
</feature>
<dbReference type="InterPro" id="IPR056162">
    <property type="entry name" value="WD40_MABP1-WDR62_2nd"/>
</dbReference>
<dbReference type="SMART" id="SM00320">
    <property type="entry name" value="WD40"/>
    <property type="match status" value="12"/>
</dbReference>
<keyword evidence="8" id="KW-0539">Nucleus</keyword>
<evidence type="ECO:0000256" key="7">
    <source>
        <dbReference type="ARBA" id="ARBA00023212"/>
    </source>
</evidence>
<dbReference type="InterPro" id="IPR001680">
    <property type="entry name" value="WD40_rpt"/>
</dbReference>
<reference evidence="14" key="1">
    <citation type="submission" date="2025-08" db="UniProtKB">
        <authorList>
            <consortium name="Ensembl"/>
        </authorList>
    </citation>
    <scope>IDENTIFICATION</scope>
</reference>
<keyword evidence="3" id="KW-0963">Cytoplasm</keyword>
<evidence type="ECO:0000256" key="1">
    <source>
        <dbReference type="ARBA" id="ARBA00004123"/>
    </source>
</evidence>
<evidence type="ECO:0000313" key="14">
    <source>
        <dbReference type="Ensembl" id="ENSPKIP00000032019.1"/>
    </source>
</evidence>
<dbReference type="GO" id="GO:0005634">
    <property type="term" value="C:nucleus"/>
    <property type="evidence" value="ECO:0007669"/>
    <property type="project" value="UniProtKB-SubCell"/>
</dbReference>
<dbReference type="PROSITE" id="PS50294">
    <property type="entry name" value="WD_REPEATS_REGION"/>
    <property type="match status" value="1"/>
</dbReference>
<organism evidence="14 15">
    <name type="scientific">Paramormyrops kingsleyae</name>
    <dbReference type="NCBI Taxonomy" id="1676925"/>
    <lineage>
        <taxon>Eukaryota</taxon>
        <taxon>Metazoa</taxon>
        <taxon>Chordata</taxon>
        <taxon>Craniata</taxon>
        <taxon>Vertebrata</taxon>
        <taxon>Euteleostomi</taxon>
        <taxon>Actinopterygii</taxon>
        <taxon>Neopterygii</taxon>
        <taxon>Teleostei</taxon>
        <taxon>Osteoglossocephala</taxon>
        <taxon>Osteoglossomorpha</taxon>
        <taxon>Osteoglossiformes</taxon>
        <taxon>Mormyridae</taxon>
        <taxon>Paramormyrops</taxon>
    </lineage>
</organism>
<dbReference type="InterPro" id="IPR015943">
    <property type="entry name" value="WD40/YVTN_repeat-like_dom_sf"/>
</dbReference>
<dbReference type="GO" id="GO:0005737">
    <property type="term" value="C:cytoplasm"/>
    <property type="evidence" value="ECO:0007669"/>
    <property type="project" value="TreeGrafter"/>
</dbReference>
<dbReference type="PROSITE" id="PS50082">
    <property type="entry name" value="WD_REPEATS_2"/>
    <property type="match status" value="2"/>
</dbReference>
<feature type="region of interest" description="Disordered" evidence="10">
    <location>
        <begin position="829"/>
        <end position="889"/>
    </location>
</feature>
<dbReference type="GeneTree" id="ENSGT00940000165793"/>
<evidence type="ECO:0000256" key="10">
    <source>
        <dbReference type="SAM" id="MobiDB-lite"/>
    </source>
</evidence>
<dbReference type="FunFam" id="2.130.10.10:FF:000046">
    <property type="entry name" value="WD repeat-containing protein 62 isoform 1"/>
    <property type="match status" value="1"/>
</dbReference>
<protein>
    <submittedName>
        <fullName evidence="14">WD repeat domain 62</fullName>
    </submittedName>
</protein>
<keyword evidence="5 9" id="KW-0853">WD repeat</keyword>
<dbReference type="Pfam" id="PF24795">
    <property type="entry name" value="WDR62-MABP1_CC"/>
    <property type="match status" value="1"/>
</dbReference>
<feature type="region of interest" description="Disordered" evidence="10">
    <location>
        <begin position="1204"/>
        <end position="1228"/>
    </location>
</feature>
<keyword evidence="6" id="KW-0677">Repeat</keyword>
<dbReference type="PANTHER" id="PTHR44813">
    <property type="entry name" value="MITOGEN-ACTIVATED PROTEIN KINASE-BINDING PROTEIN 1"/>
    <property type="match status" value="1"/>
</dbReference>
<evidence type="ECO:0000259" key="13">
    <source>
        <dbReference type="Pfam" id="PF24795"/>
    </source>
</evidence>
<name>A0A3B3SMN7_9TELE</name>
<feature type="domain" description="MABP1/WDR62 second WD40" evidence="12">
    <location>
        <begin position="391"/>
        <end position="729"/>
    </location>
</feature>
<dbReference type="GO" id="GO:0043124">
    <property type="term" value="P:negative regulation of canonical NF-kappaB signal transduction"/>
    <property type="evidence" value="ECO:0007669"/>
    <property type="project" value="TreeGrafter"/>
</dbReference>
<evidence type="ECO:0000256" key="9">
    <source>
        <dbReference type="PROSITE-ProRule" id="PRU00221"/>
    </source>
</evidence>
<dbReference type="Ensembl" id="ENSPKIT00000012876.1">
    <property type="protein sequence ID" value="ENSPKIP00000032019.1"/>
    <property type="gene ID" value="ENSPKIG00000012222.1"/>
</dbReference>
<dbReference type="SUPFAM" id="SSF50998">
    <property type="entry name" value="Quinoprotein alcohol dehydrogenase-like"/>
    <property type="match status" value="1"/>
</dbReference>
<evidence type="ECO:0000259" key="11">
    <source>
        <dbReference type="Pfam" id="PF24780"/>
    </source>
</evidence>
<feature type="repeat" description="WD" evidence="9">
    <location>
        <begin position="514"/>
        <end position="558"/>
    </location>
</feature>
<evidence type="ECO:0000256" key="4">
    <source>
        <dbReference type="ARBA" id="ARBA00022553"/>
    </source>
</evidence>
<dbReference type="InterPro" id="IPR056161">
    <property type="entry name" value="WD40_MABP1-WDR62_1st"/>
</dbReference>
<dbReference type="Proteomes" id="UP000261540">
    <property type="component" value="Unplaced"/>
</dbReference>
<evidence type="ECO:0000256" key="2">
    <source>
        <dbReference type="ARBA" id="ARBA00004647"/>
    </source>
</evidence>
<evidence type="ECO:0000313" key="15">
    <source>
        <dbReference type="Proteomes" id="UP000261540"/>
    </source>
</evidence>
<evidence type="ECO:0000259" key="12">
    <source>
        <dbReference type="Pfam" id="PF24782"/>
    </source>
</evidence>
<keyword evidence="15" id="KW-1185">Reference proteome</keyword>
<dbReference type="InterPro" id="IPR011047">
    <property type="entry name" value="Quinoprotein_ADH-like_sf"/>
</dbReference>
<reference evidence="14" key="2">
    <citation type="submission" date="2025-09" db="UniProtKB">
        <authorList>
            <consortium name="Ensembl"/>
        </authorList>
    </citation>
    <scope>IDENTIFICATION</scope>
</reference>
<evidence type="ECO:0000256" key="3">
    <source>
        <dbReference type="ARBA" id="ARBA00022490"/>
    </source>
</evidence>
<proteinExistence type="predicted"/>
<feature type="domain" description="MABP1/WDR62 first WD40" evidence="11">
    <location>
        <begin position="58"/>
        <end position="385"/>
    </location>
</feature>
<sequence>AMAEAPFFGGGLNAVSFSSRVKKVTSLRKKGRQNQPRRNIHNRVFLEKVLGITTSSSSGLACDPNSGLVAYPAGCVVVILHPRKNKQSHILNTSRKTFTALAFSQDGKYLVTGESGHMPCVRVWDVADRTQVAEEQCHKYGVACVAFSTSGSYIVSVGYQHDMTVSVWEWKKGTVIASNKVSSRVVSVSFSEDNSYFVTAGNRHVKFWYLDASKERRVNSTVPLIGRSGLLGEQRNSMFCGLACGWGDMAGYTYCITNTGLLCQFNSRRLLDAWVDLKTSSARCLYVSEHYVFCGCADGTVRVFKPQNLQYITTLPRPHCLGVDITKGVHSGHLFSSSPDAEYPDTLALTFDPVTSYLTCVYNDHSVYVWDVRDVRNVGKVYSALYHSGCVWSVETYPCVVEQSPSWLSPGSFLTCSSDTTIRLWHVDPQQNIGPDSNYGRNLYSNDLMKIVYLGKDMQHLQQECERGEGAGSEAKSGIRVLRISPDGQHMAAGDRHGNLRIFGLQSLDELLKIEAHDSEVLCLEFSPTETGLRLLASASRDRLIHVFNMEKGYSLEQTVYDHSASITAIKFTGEASDVHMVSCGADKSIYFRTAEKSTEGLTFSRSHHVVEKATLYDMDLDATHSHAAIACQDRNIRVYDVKSGKLKKCFKGSLSDDGTLLKVQMDPSGLFLATSCSDKNICIFDYETGECVAALFGHSEIVTELKFTPDCRHLITVSGDSCVFVWRLDTSMTHAMRNKLAELRLQAGLRGPAFTKCPPIRFVTNVVIWANYACHCLLWMLVSQEHEDPPKTPAREDSLQDALDPMFLQTNGKLPMWARRLVRYPEPDPVGAAEVGPYQPRGRWAEQSDPQAIRSVLESRSLQLPLSPSPRQPEKDVEKEPEEDSCFHPQSLDSLLEQEDEEEESEVEEGEVSFRDFSALGFRPTFLPLSGSEELFAPGLGSPEAQDYILYPANSTTLSAGGEGEFDVREQCEAMPERRRGAWGGEELSPDSACCVGSAESQASSQDPPQDDTDSLSQVSSTGSSGVEEEDEDPGVLLRHHFDTLADSLAANEKFDTDLRKLQPPTESIFLNPRLSISTRFLSRFQGRAKLVPFPCWISVHSLNINASIHLKCCCVFTRLSVLTSVNLEFASRFGVCIITANSTPQISVQSSAEASLQKQALSGPSKFCAPTRPAVRPGRQSYMCTTASSRAKMSSENLNDLNVHQESKPPSTSGSQPPLPPGNHSARAALHLDLAGPERTTGLKLRRRSADVTRLLTLTTPTEMMSLGAEGKSYISNIEHSLVSQGISRGRSLSALGSSMMPESGTAPVDQVPAVPPVRDVIIDPVSIQTCKEIVSDLQQSMKRALSLYSKLCSVEDGTEQQLHMRSILTDAFAAVQSELDSVQGQRPPPKAICPSAEESPGRQLKDDRTVALLEKYSEMLLRIAEKKMDLLEM</sequence>